<evidence type="ECO:0000313" key="2">
    <source>
        <dbReference type="Proteomes" id="UP000007151"/>
    </source>
</evidence>
<dbReference type="KEGG" id="dpl:KGM_212192A"/>
<evidence type="ECO:0000313" key="1">
    <source>
        <dbReference type="EMBL" id="OWR46164.1"/>
    </source>
</evidence>
<keyword evidence="2" id="KW-1185">Reference proteome</keyword>
<dbReference type="EMBL" id="AGBW02011769">
    <property type="protein sequence ID" value="OWR46164.1"/>
    <property type="molecule type" value="Genomic_DNA"/>
</dbReference>
<sequence length="34" mass="3700">MNLDAAIKEVHEEQRSGIDTAASGLTQTLTELTR</sequence>
<accession>A0A212EXJ8</accession>
<dbReference type="Proteomes" id="UP000007151">
    <property type="component" value="Unassembled WGS sequence"/>
</dbReference>
<proteinExistence type="predicted"/>
<gene>
    <name evidence="1" type="ORF">KGM_212192A</name>
</gene>
<dbReference type="AlphaFoldDB" id="A0A212EXJ8"/>
<feature type="non-terminal residue" evidence="1">
    <location>
        <position position="34"/>
    </location>
</feature>
<name>A0A212EXJ8_DANPL</name>
<comment type="caution">
    <text evidence="1">The sequence shown here is derived from an EMBL/GenBank/DDBJ whole genome shotgun (WGS) entry which is preliminary data.</text>
</comment>
<dbReference type="InParanoid" id="A0A212EXJ8"/>
<organism evidence="1 2">
    <name type="scientific">Danaus plexippus plexippus</name>
    <dbReference type="NCBI Taxonomy" id="278856"/>
    <lineage>
        <taxon>Eukaryota</taxon>
        <taxon>Metazoa</taxon>
        <taxon>Ecdysozoa</taxon>
        <taxon>Arthropoda</taxon>
        <taxon>Hexapoda</taxon>
        <taxon>Insecta</taxon>
        <taxon>Pterygota</taxon>
        <taxon>Neoptera</taxon>
        <taxon>Endopterygota</taxon>
        <taxon>Lepidoptera</taxon>
        <taxon>Glossata</taxon>
        <taxon>Ditrysia</taxon>
        <taxon>Papilionoidea</taxon>
        <taxon>Nymphalidae</taxon>
        <taxon>Danainae</taxon>
        <taxon>Danaini</taxon>
        <taxon>Danaina</taxon>
        <taxon>Danaus</taxon>
        <taxon>Danaus</taxon>
    </lineage>
</organism>
<reference evidence="1 2" key="1">
    <citation type="journal article" date="2011" name="Cell">
        <title>The monarch butterfly genome yields insights into long-distance migration.</title>
        <authorList>
            <person name="Zhan S."/>
            <person name="Merlin C."/>
            <person name="Boore J.L."/>
            <person name="Reppert S.M."/>
        </authorList>
    </citation>
    <scope>NUCLEOTIDE SEQUENCE [LARGE SCALE GENOMIC DNA]</scope>
    <source>
        <strain evidence="1">F-2</strain>
    </source>
</reference>
<protein>
    <submittedName>
        <fullName evidence="1">Cyclin D</fullName>
    </submittedName>
</protein>